<evidence type="ECO:0000313" key="1">
    <source>
        <dbReference type="EMBL" id="REG24610.1"/>
    </source>
</evidence>
<comment type="caution">
    <text evidence="1">The sequence shown here is derived from an EMBL/GenBank/DDBJ whole genome shotgun (WGS) entry which is preliminary data.</text>
</comment>
<gene>
    <name evidence="1" type="ORF">ATI61_114219</name>
</gene>
<protein>
    <submittedName>
        <fullName evidence="1">Uncharacterized protein</fullName>
    </submittedName>
</protein>
<organism evidence="1 2">
    <name type="scientific">Archangium gephyra</name>
    <dbReference type="NCBI Taxonomy" id="48"/>
    <lineage>
        <taxon>Bacteria</taxon>
        <taxon>Pseudomonadati</taxon>
        <taxon>Myxococcota</taxon>
        <taxon>Myxococcia</taxon>
        <taxon>Myxococcales</taxon>
        <taxon>Cystobacterineae</taxon>
        <taxon>Archangiaceae</taxon>
        <taxon>Archangium</taxon>
    </lineage>
</organism>
<dbReference type="InterPro" id="IPR011042">
    <property type="entry name" value="6-blade_b-propeller_TolB-like"/>
</dbReference>
<evidence type="ECO:0000313" key="2">
    <source>
        <dbReference type="Proteomes" id="UP000256345"/>
    </source>
</evidence>
<dbReference type="SUPFAM" id="SSF82171">
    <property type="entry name" value="DPP6 N-terminal domain-like"/>
    <property type="match status" value="1"/>
</dbReference>
<accession>A0ABX9JQV1</accession>
<proteinExistence type="predicted"/>
<dbReference type="RefSeq" id="WP_047855743.1">
    <property type="nucleotide sequence ID" value="NZ_CP011509.1"/>
</dbReference>
<dbReference type="Gene3D" id="2.120.10.30">
    <property type="entry name" value="TolB, C-terminal domain"/>
    <property type="match status" value="1"/>
</dbReference>
<reference evidence="1 2" key="1">
    <citation type="submission" date="2018-08" db="EMBL/GenBank/DDBJ databases">
        <title>Genomic Encyclopedia of Archaeal and Bacterial Type Strains, Phase II (KMG-II): from individual species to whole genera.</title>
        <authorList>
            <person name="Goeker M."/>
        </authorList>
    </citation>
    <scope>NUCLEOTIDE SEQUENCE [LARGE SCALE GENOMIC DNA]</scope>
    <source>
        <strain evidence="1 2">DSM 2261</strain>
    </source>
</reference>
<dbReference type="Proteomes" id="UP000256345">
    <property type="component" value="Unassembled WGS sequence"/>
</dbReference>
<name>A0ABX9JQV1_9BACT</name>
<sequence length="440" mass="47552">MSLVRNPVPTVSLRWAVVLLLAFLEGCTAMGSGRRTPEPDAGALLYIRWGGAGTDLWLQSLESGRHRPLTSSGRVPHVPGGSGLDPWRGAVISPDGKQVAYVELQHPEAPAGRRVGGWNALFVVNADGTGRRKLVDLTQLLLPEGQRLRAGSFIWSDDGNSLAYVLASLPKQGASLKDCSQVTLHSVDVVSGRGATLSEARPLGSVALLGWYPARAEAVLYGECGYPEEPSPAIPIPNGSVTVLRVSDGTASQRLALKPSLSPAGSSVFIPSHPRALAGPPTLYRTDALGGPPTVTLTLPRGHLGRIHWMHRAPAALLSSTEWELPFLDCVGTQPQPRVLFRLDLGTGTLQRVREDARRLNVLAISPDDTHALVGIITGEDDRFHPPCVSRPVERLFLVRLDEIASELPIQELRRRARPLTPPRLWSDVAAFNEYVGWVR</sequence>
<dbReference type="EMBL" id="QUMU01000014">
    <property type="protein sequence ID" value="REG24610.1"/>
    <property type="molecule type" value="Genomic_DNA"/>
</dbReference>
<keyword evidence="2" id="KW-1185">Reference proteome</keyword>